<protein>
    <submittedName>
        <fullName evidence="2">Uncharacterized protein</fullName>
    </submittedName>
</protein>
<evidence type="ECO:0000256" key="1">
    <source>
        <dbReference type="SAM" id="MobiDB-lite"/>
    </source>
</evidence>
<gene>
    <name evidence="2" type="ORF">PsYK624_123290</name>
</gene>
<dbReference type="EMBL" id="BPQB01000056">
    <property type="protein sequence ID" value="GJE96136.1"/>
    <property type="molecule type" value="Genomic_DNA"/>
</dbReference>
<dbReference type="AlphaFoldDB" id="A0A9P3GJW8"/>
<comment type="caution">
    <text evidence="2">The sequence shown here is derived from an EMBL/GenBank/DDBJ whole genome shotgun (WGS) entry which is preliminary data.</text>
</comment>
<dbReference type="Proteomes" id="UP000703269">
    <property type="component" value="Unassembled WGS sequence"/>
</dbReference>
<evidence type="ECO:0000313" key="3">
    <source>
        <dbReference type="Proteomes" id="UP000703269"/>
    </source>
</evidence>
<sequence length="98" mass="10119">MPINPDLGRSVIASDAPAAGALPRQRGPRRSHACDGWGTRRAAAGLGSGACVILVNKRGTERPGHRGARARARAAVTRAFAWPAPPSDSLVRSNASVS</sequence>
<keyword evidence="3" id="KW-1185">Reference proteome</keyword>
<reference evidence="2 3" key="1">
    <citation type="submission" date="2021-08" db="EMBL/GenBank/DDBJ databases">
        <title>Draft Genome Sequence of Phanerochaete sordida strain YK-624.</title>
        <authorList>
            <person name="Mori T."/>
            <person name="Dohra H."/>
            <person name="Suzuki T."/>
            <person name="Kawagishi H."/>
            <person name="Hirai H."/>
        </authorList>
    </citation>
    <scope>NUCLEOTIDE SEQUENCE [LARGE SCALE GENOMIC DNA]</scope>
    <source>
        <strain evidence="2 3">YK-624</strain>
    </source>
</reference>
<proteinExistence type="predicted"/>
<organism evidence="2 3">
    <name type="scientific">Phanerochaete sordida</name>
    <dbReference type="NCBI Taxonomy" id="48140"/>
    <lineage>
        <taxon>Eukaryota</taxon>
        <taxon>Fungi</taxon>
        <taxon>Dikarya</taxon>
        <taxon>Basidiomycota</taxon>
        <taxon>Agaricomycotina</taxon>
        <taxon>Agaricomycetes</taxon>
        <taxon>Polyporales</taxon>
        <taxon>Phanerochaetaceae</taxon>
        <taxon>Phanerochaete</taxon>
    </lineage>
</organism>
<feature type="region of interest" description="Disordered" evidence="1">
    <location>
        <begin position="1"/>
        <end position="36"/>
    </location>
</feature>
<name>A0A9P3GJW8_9APHY</name>
<accession>A0A9P3GJW8</accession>
<evidence type="ECO:0000313" key="2">
    <source>
        <dbReference type="EMBL" id="GJE96136.1"/>
    </source>
</evidence>